<dbReference type="EMBL" id="BIFT01000002">
    <property type="protein sequence ID" value="GCE31832.1"/>
    <property type="molecule type" value="Genomic_DNA"/>
</dbReference>
<comment type="caution">
    <text evidence="1">The sequence shown here is derived from an EMBL/GenBank/DDBJ whole genome shotgun (WGS) entry which is preliminary data.</text>
</comment>
<sequence>MTTILTIYVNILQKLLDAGSVVEMHTIIEQETPAENEVETKSTMIDLEDTSLRIQSKIEVDEEQKVFANGQGIDDIDDILFELSLRQPGTDLALFCQYVTELADAGHIVQVKIDEQEVRVLEVELANNEKLRVLYISIEDAEQPLAVERNLDTDVADQFYHMSEELDYSTHFYVLYNKVEADFRLYPPDFDQEAEDAVELYERIFLPRMQASRDYDEVPGLIYH</sequence>
<keyword evidence="2" id="KW-1185">Reference proteome</keyword>
<proteinExistence type="predicted"/>
<organism evidence="1 2">
    <name type="scientific">Dictyobacter alpinus</name>
    <dbReference type="NCBI Taxonomy" id="2014873"/>
    <lineage>
        <taxon>Bacteria</taxon>
        <taxon>Bacillati</taxon>
        <taxon>Chloroflexota</taxon>
        <taxon>Ktedonobacteria</taxon>
        <taxon>Ktedonobacterales</taxon>
        <taxon>Dictyobacteraceae</taxon>
        <taxon>Dictyobacter</taxon>
    </lineage>
</organism>
<reference evidence="2" key="1">
    <citation type="submission" date="2018-12" db="EMBL/GenBank/DDBJ databases">
        <title>Tengunoibacter tsumagoiensis gen. nov., sp. nov., Dictyobacter kobayashii sp. nov., D. alpinus sp. nov., and D. joshuensis sp. nov. and description of Dictyobacteraceae fam. nov. within the order Ktedonobacterales isolated from Tengu-no-mugimeshi.</title>
        <authorList>
            <person name="Wang C.M."/>
            <person name="Zheng Y."/>
            <person name="Sakai Y."/>
            <person name="Toyoda A."/>
            <person name="Minakuchi Y."/>
            <person name="Abe K."/>
            <person name="Yokota A."/>
            <person name="Yabe S."/>
        </authorList>
    </citation>
    <scope>NUCLEOTIDE SEQUENCE [LARGE SCALE GENOMIC DNA]</scope>
    <source>
        <strain evidence="2">Uno16</strain>
    </source>
</reference>
<protein>
    <submittedName>
        <fullName evidence="1">Uncharacterized protein</fullName>
    </submittedName>
</protein>
<evidence type="ECO:0000313" key="2">
    <source>
        <dbReference type="Proteomes" id="UP000287171"/>
    </source>
</evidence>
<gene>
    <name evidence="1" type="ORF">KDA_73160</name>
</gene>
<name>A0A402BKH2_9CHLR</name>
<dbReference type="AlphaFoldDB" id="A0A402BKH2"/>
<evidence type="ECO:0000313" key="1">
    <source>
        <dbReference type="EMBL" id="GCE31832.1"/>
    </source>
</evidence>
<dbReference type="RefSeq" id="WP_126631759.1">
    <property type="nucleotide sequence ID" value="NZ_BIFT01000002.1"/>
</dbReference>
<accession>A0A402BKH2</accession>
<dbReference type="Proteomes" id="UP000287171">
    <property type="component" value="Unassembled WGS sequence"/>
</dbReference>
<dbReference type="OrthoDB" id="159958at2"/>